<dbReference type="GO" id="GO:0046872">
    <property type="term" value="F:metal ion binding"/>
    <property type="evidence" value="ECO:0007669"/>
    <property type="project" value="UniProtKB-KW"/>
</dbReference>
<dbReference type="PANTHER" id="PTHR35901:SF1">
    <property type="entry name" value="EXONUCLEASE VAPC9"/>
    <property type="match status" value="1"/>
</dbReference>
<dbReference type="EMBL" id="WAJR01000046">
    <property type="protein sequence ID" value="KAB1635428.1"/>
    <property type="molecule type" value="Genomic_DNA"/>
</dbReference>
<organism evidence="6 7">
    <name type="scientific">Ellagibacter isourolithinifaciens</name>
    <dbReference type="NCBI Taxonomy" id="2137581"/>
    <lineage>
        <taxon>Bacteria</taxon>
        <taxon>Bacillati</taxon>
        <taxon>Actinomycetota</taxon>
        <taxon>Coriobacteriia</taxon>
        <taxon>Eggerthellales</taxon>
        <taxon>Eggerthellaceae</taxon>
        <taxon>Ellagibacter</taxon>
    </lineage>
</organism>
<dbReference type="InterPro" id="IPR044153">
    <property type="entry name" value="PIN_Pae0151-like"/>
</dbReference>
<dbReference type="OrthoDB" id="5801173at2"/>
<comment type="caution">
    <text evidence="6">The sequence shown here is derived from an EMBL/GenBank/DDBJ whole genome shotgun (WGS) entry which is preliminary data.</text>
</comment>
<name>A0A6N6NNX0_9ACTN</name>
<evidence type="ECO:0000313" key="6">
    <source>
        <dbReference type="EMBL" id="KAB1635428.1"/>
    </source>
</evidence>
<dbReference type="Gene3D" id="3.40.50.1010">
    <property type="entry name" value="5'-nuclease"/>
    <property type="match status" value="1"/>
</dbReference>
<dbReference type="RefSeq" id="WP_158050464.1">
    <property type="nucleotide sequence ID" value="NZ_DBFAOV010000001.1"/>
</dbReference>
<keyword evidence="3" id="KW-0378">Hydrolase</keyword>
<proteinExistence type="predicted"/>
<dbReference type="Pfam" id="PF01850">
    <property type="entry name" value="PIN"/>
    <property type="match status" value="1"/>
</dbReference>
<feature type="domain" description="PIN" evidence="5">
    <location>
        <begin position="2"/>
        <end position="118"/>
    </location>
</feature>
<reference evidence="6 7" key="1">
    <citation type="submission" date="2019-09" db="EMBL/GenBank/DDBJ databases">
        <title>Whole genome shotgun sequencing (WGS) of Ellagibacter isourolithinifaciens DSM 104140(T) and Adlercreutzia muris DSM 29508(T).</title>
        <authorList>
            <person name="Stoll D.A."/>
            <person name="Danylec N."/>
            <person name="Huch M."/>
        </authorList>
    </citation>
    <scope>NUCLEOTIDE SEQUENCE [LARGE SCALE GENOMIC DNA]</scope>
    <source>
        <strain evidence="6 7">DSM 104140</strain>
    </source>
</reference>
<keyword evidence="7" id="KW-1185">Reference proteome</keyword>
<keyword evidence="2" id="KW-0479">Metal-binding</keyword>
<gene>
    <name evidence="6" type="ORF">F8C90_10515</name>
</gene>
<sequence>MVVLDCCAALAMASRNEEGKAISSLLLSGEEITAPSLFVSEMAHAVAKYVKAGRISEVVAQEYLKNGIGYIDTFDDDKNLAAEALSESFCRGHSSYDMFYLVLARRTGATLFTLDKKMWALARDMHVNCIEEADLAEATA</sequence>
<dbReference type="InterPro" id="IPR029060">
    <property type="entry name" value="PIN-like_dom_sf"/>
</dbReference>
<dbReference type="CDD" id="cd09873">
    <property type="entry name" value="PIN_Pae0151-like"/>
    <property type="match status" value="1"/>
</dbReference>
<dbReference type="PANTHER" id="PTHR35901">
    <property type="entry name" value="RIBONUCLEASE VAPC3"/>
    <property type="match status" value="1"/>
</dbReference>
<evidence type="ECO:0000313" key="7">
    <source>
        <dbReference type="Proteomes" id="UP000468668"/>
    </source>
</evidence>
<dbReference type="GO" id="GO:0016787">
    <property type="term" value="F:hydrolase activity"/>
    <property type="evidence" value="ECO:0007669"/>
    <property type="project" value="UniProtKB-KW"/>
</dbReference>
<dbReference type="GeneID" id="98658838"/>
<evidence type="ECO:0000256" key="3">
    <source>
        <dbReference type="ARBA" id="ARBA00022801"/>
    </source>
</evidence>
<evidence type="ECO:0000256" key="4">
    <source>
        <dbReference type="ARBA" id="ARBA00022842"/>
    </source>
</evidence>
<evidence type="ECO:0000256" key="1">
    <source>
        <dbReference type="ARBA" id="ARBA00022722"/>
    </source>
</evidence>
<dbReference type="SUPFAM" id="SSF88723">
    <property type="entry name" value="PIN domain-like"/>
    <property type="match status" value="1"/>
</dbReference>
<evidence type="ECO:0000256" key="2">
    <source>
        <dbReference type="ARBA" id="ARBA00022723"/>
    </source>
</evidence>
<dbReference type="Proteomes" id="UP000468668">
    <property type="component" value="Unassembled WGS sequence"/>
</dbReference>
<protein>
    <submittedName>
        <fullName evidence="6">Type II toxin-antitoxin system VapC family toxin</fullName>
    </submittedName>
</protein>
<accession>A0A6N6NNX0</accession>
<keyword evidence="4" id="KW-0460">Magnesium</keyword>
<dbReference type="AlphaFoldDB" id="A0A6N6NNX0"/>
<evidence type="ECO:0000259" key="5">
    <source>
        <dbReference type="Pfam" id="PF01850"/>
    </source>
</evidence>
<dbReference type="InterPro" id="IPR002716">
    <property type="entry name" value="PIN_dom"/>
</dbReference>
<dbReference type="InterPro" id="IPR051619">
    <property type="entry name" value="TypeII_TA_RNase_PINc/VapC"/>
</dbReference>
<keyword evidence="1" id="KW-0540">Nuclease</keyword>
<dbReference type="GO" id="GO:0004518">
    <property type="term" value="F:nuclease activity"/>
    <property type="evidence" value="ECO:0007669"/>
    <property type="project" value="UniProtKB-KW"/>
</dbReference>